<feature type="chain" id="PRO_5031300964" evidence="1">
    <location>
        <begin position="31"/>
        <end position="327"/>
    </location>
</feature>
<name>A0A7X1KK83_9SPHN</name>
<reference evidence="3 4" key="1">
    <citation type="submission" date="2020-08" db="EMBL/GenBank/DDBJ databases">
        <title>The genome sequence of type strain Novosphingobium flavum NBRC 111647.</title>
        <authorList>
            <person name="Liu Y."/>
        </authorList>
    </citation>
    <scope>NUCLEOTIDE SEQUENCE [LARGE SCALE GENOMIC DNA]</scope>
    <source>
        <strain evidence="3 4">NBRC 111647</strain>
    </source>
</reference>
<keyword evidence="4" id="KW-1185">Reference proteome</keyword>
<organism evidence="3 4">
    <name type="scientific">Novosphingobium flavum</name>
    <dbReference type="NCBI Taxonomy" id="1778672"/>
    <lineage>
        <taxon>Bacteria</taxon>
        <taxon>Pseudomonadati</taxon>
        <taxon>Pseudomonadota</taxon>
        <taxon>Alphaproteobacteria</taxon>
        <taxon>Sphingomonadales</taxon>
        <taxon>Sphingomonadaceae</taxon>
        <taxon>Novosphingobium</taxon>
    </lineage>
</organism>
<dbReference type="InterPro" id="IPR002925">
    <property type="entry name" value="Dienelactn_hydro"/>
</dbReference>
<dbReference type="EMBL" id="JACLAW010000001">
    <property type="protein sequence ID" value="MBC2663915.1"/>
    <property type="molecule type" value="Genomic_DNA"/>
</dbReference>
<dbReference type="InterPro" id="IPR029058">
    <property type="entry name" value="AB_hydrolase_fold"/>
</dbReference>
<dbReference type="PANTHER" id="PTHR46623:SF6">
    <property type="entry name" value="ALPHA_BETA-HYDROLASES SUPERFAMILY PROTEIN"/>
    <property type="match status" value="1"/>
</dbReference>
<gene>
    <name evidence="3" type="ORF">H7F51_00125</name>
</gene>
<comment type="caution">
    <text evidence="3">The sequence shown here is derived from an EMBL/GenBank/DDBJ whole genome shotgun (WGS) entry which is preliminary data.</text>
</comment>
<dbReference type="RefSeq" id="WP_185662182.1">
    <property type="nucleotide sequence ID" value="NZ_JACLAW010000001.1"/>
</dbReference>
<dbReference type="PANTHER" id="PTHR46623">
    <property type="entry name" value="CARBOXYMETHYLENEBUTENOLIDASE-RELATED"/>
    <property type="match status" value="1"/>
</dbReference>
<dbReference type="InterPro" id="IPR051049">
    <property type="entry name" value="Dienelactone_hydrolase-like"/>
</dbReference>
<keyword evidence="1" id="KW-0732">Signal</keyword>
<dbReference type="Proteomes" id="UP000566813">
    <property type="component" value="Unassembled WGS sequence"/>
</dbReference>
<dbReference type="SUPFAM" id="SSF53474">
    <property type="entry name" value="alpha/beta-Hydrolases"/>
    <property type="match status" value="1"/>
</dbReference>
<evidence type="ECO:0000256" key="1">
    <source>
        <dbReference type="SAM" id="SignalP"/>
    </source>
</evidence>
<keyword evidence="3" id="KW-0378">Hydrolase</keyword>
<feature type="signal peptide" evidence="1">
    <location>
        <begin position="1"/>
        <end position="30"/>
    </location>
</feature>
<evidence type="ECO:0000313" key="4">
    <source>
        <dbReference type="Proteomes" id="UP000566813"/>
    </source>
</evidence>
<protein>
    <submittedName>
        <fullName evidence="3">Dienelactone hydrolase family protein</fullName>
    </submittedName>
</protein>
<evidence type="ECO:0000259" key="2">
    <source>
        <dbReference type="Pfam" id="PF01738"/>
    </source>
</evidence>
<proteinExistence type="predicted"/>
<accession>A0A7X1KK83</accession>
<dbReference type="GO" id="GO:0016787">
    <property type="term" value="F:hydrolase activity"/>
    <property type="evidence" value="ECO:0007669"/>
    <property type="project" value="UniProtKB-KW"/>
</dbReference>
<dbReference type="Gene3D" id="3.40.50.1820">
    <property type="entry name" value="alpha/beta hydrolase"/>
    <property type="match status" value="1"/>
</dbReference>
<dbReference type="AlphaFoldDB" id="A0A7X1KK83"/>
<sequence>MPMPDAARYAALPLAAILLAVAAAPAPAWADQAAVPVSAPASVTAPTEPVDRDEQLLAKTKAGTLVLDEVIEIEDRLGSDQWRAAKLANSTRLRRDVTITRAGKTLGGLVVFPDKRGPAPVILMVPEDQGLNRWGRLMADELAALGYIVVAPDFHYGLAPNGGGASDYPDYKTVFYTHRATKRDNVEMTADMNAWADYAKTLPGFNGKMAGVGFAWGAGRVFNFAVQRKDLTAAFIFYDAAPPPEKLAGLTAPVYGFYAEYDPRVTRSLEATRSAMKRLGKKYEEVVYPGSEHMFVRLGEEPRNRNPANTLARNKALARLQELLAAM</sequence>
<feature type="domain" description="Dienelactone hydrolase" evidence="2">
    <location>
        <begin position="107"/>
        <end position="325"/>
    </location>
</feature>
<dbReference type="Pfam" id="PF01738">
    <property type="entry name" value="DLH"/>
    <property type="match status" value="1"/>
</dbReference>
<evidence type="ECO:0000313" key="3">
    <source>
        <dbReference type="EMBL" id="MBC2663915.1"/>
    </source>
</evidence>